<dbReference type="InParanoid" id="A0A0F7IHQ2"/>
<protein>
    <submittedName>
        <fullName evidence="2">Uncharacterized protein</fullName>
    </submittedName>
</protein>
<dbReference type="GeneID" id="24803736"/>
<reference evidence="2 3" key="1">
    <citation type="submission" date="2015-04" db="EMBL/GenBank/DDBJ databases">
        <title>The complete genome sequence of the hyperthermophilic, obligate iron-reducing archaeon Geoglobus ahangari strain 234T.</title>
        <authorList>
            <person name="Manzella M.P."/>
            <person name="Holmes D.E."/>
            <person name="Rocheleau J.M."/>
            <person name="Chung A."/>
            <person name="Reguera G."/>
            <person name="Kashefi K."/>
        </authorList>
    </citation>
    <scope>NUCLEOTIDE SEQUENCE [LARGE SCALE GENOMIC DNA]</scope>
    <source>
        <strain evidence="2 3">234</strain>
    </source>
</reference>
<keyword evidence="1" id="KW-0812">Transmembrane</keyword>
<organism evidence="2 3">
    <name type="scientific">Geoglobus ahangari</name>
    <dbReference type="NCBI Taxonomy" id="113653"/>
    <lineage>
        <taxon>Archaea</taxon>
        <taxon>Methanobacteriati</taxon>
        <taxon>Methanobacteriota</taxon>
        <taxon>Archaeoglobi</taxon>
        <taxon>Archaeoglobales</taxon>
        <taxon>Archaeoglobaceae</taxon>
        <taxon>Geoglobus</taxon>
    </lineage>
</organism>
<dbReference type="Proteomes" id="UP000034723">
    <property type="component" value="Chromosome"/>
</dbReference>
<dbReference type="OrthoDB" id="383551at2157"/>
<name>A0A0F7IHQ2_9EURY</name>
<keyword evidence="3" id="KW-1185">Reference proteome</keyword>
<evidence type="ECO:0000313" key="3">
    <source>
        <dbReference type="Proteomes" id="UP000034723"/>
    </source>
</evidence>
<accession>A0A0F7IHQ2</accession>
<evidence type="ECO:0000313" key="2">
    <source>
        <dbReference type="EMBL" id="AKG91525.1"/>
    </source>
</evidence>
<dbReference type="HOGENOM" id="CLU_1127049_0_0_2"/>
<keyword evidence="1" id="KW-0472">Membrane</keyword>
<dbReference type="RefSeq" id="WP_048095260.1">
    <property type="nucleotide sequence ID" value="NZ_CP011267.1"/>
</dbReference>
<feature type="transmembrane region" description="Helical" evidence="1">
    <location>
        <begin position="45"/>
        <end position="71"/>
    </location>
</feature>
<sequence length="246" mass="26857">MINNILQVLGRPDVAGMVGFYFGVVILVLALFVRDLDMSRPVKIASIILLVSLSLLAGDVTVYLAVIFIVATGVTKSDFLLKLAAILRGGEGAKSYFDYLKELPFSKNLLKPGVAALRNGRASLETIGMEEVVLRYLERKYGTIIKRMVNVGKTVLDGVMATERGVVLIEVLFDTTEEAVRDALDKLVKAASVYRAKSEGDVELLLVFGTEKKPSIDVKRLARNVEEEYGVKVSVEFAEVSKLIGG</sequence>
<keyword evidence="1" id="KW-1133">Transmembrane helix</keyword>
<dbReference type="AlphaFoldDB" id="A0A0F7IHQ2"/>
<gene>
    <name evidence="2" type="ORF">GAH_01162</name>
</gene>
<dbReference type="KEGG" id="gah:GAH_01162"/>
<dbReference type="STRING" id="113653.GAH_01162"/>
<proteinExistence type="predicted"/>
<evidence type="ECO:0000256" key="1">
    <source>
        <dbReference type="SAM" id="Phobius"/>
    </source>
</evidence>
<dbReference type="EMBL" id="CP011267">
    <property type="protein sequence ID" value="AKG91525.1"/>
    <property type="molecule type" value="Genomic_DNA"/>
</dbReference>
<feature type="transmembrane region" description="Helical" evidence="1">
    <location>
        <begin position="14"/>
        <end position="33"/>
    </location>
</feature>